<name>A0A401QUJ2_STRNR</name>
<sequence>MMQDTTSLVHDAVSRCPRSIGTYFLHAGLASPSQVAVLREEECLTYGDLALGAGRLAAELAERGIGRGDRVVVECDPIPQAVVVLVACSLLGAIYVPVAPDVPPARKAAIAAAARPAAHAVAEGQPVDAQIPVRMRLSPDGVAVSGGVPGSSERVRGAPTEHDVAYLIFTSGTTGRPKGITMTHRAALSFFRGMARQVPAPPQHRVASFAPLNFDFSLLDLGWATGSGGTLVQVPRMLLRHPRRFVEHLARMDVSHVSGVPSIWPPVLRHAAQELSACTSLRGLLMGGEAYSVGLLQALRKALPGVQLVNAFGQSESIACSFLELPDPLPDDLRQVPIGPAHPGAEMLVLDDAGREVGVGKTGELFLRSAALFSGYWLDAAATGRALVAPPGDPDSSELVLRTGDLLRRERDGLFTFAGRKDLQVKVKGNRVELEEVEAHLAAHPAVTEVLVVTVNGGLGTRLAALVAMVTGGEEQNRREEELHAWCSTRLPHYMQPAYVLVVPALPRTAGGKLDRHAAHAMALRLIAAAPGGAPDTPAPPAAADPRGPREHSTVKHPLSESPRPPGTAHDRNTPTRTGTEPC</sequence>
<evidence type="ECO:0000259" key="2">
    <source>
        <dbReference type="Pfam" id="PF00501"/>
    </source>
</evidence>
<evidence type="ECO:0000313" key="4">
    <source>
        <dbReference type="EMBL" id="GCB89057.1"/>
    </source>
</evidence>
<dbReference type="Gene3D" id="3.30.300.30">
    <property type="match status" value="1"/>
</dbReference>
<dbReference type="InterPro" id="IPR025110">
    <property type="entry name" value="AMP-bd_C"/>
</dbReference>
<dbReference type="InterPro" id="IPR045851">
    <property type="entry name" value="AMP-bd_C_sf"/>
</dbReference>
<dbReference type="GO" id="GO:0044550">
    <property type="term" value="P:secondary metabolite biosynthetic process"/>
    <property type="evidence" value="ECO:0007669"/>
    <property type="project" value="TreeGrafter"/>
</dbReference>
<dbReference type="GO" id="GO:0031177">
    <property type="term" value="F:phosphopantetheine binding"/>
    <property type="evidence" value="ECO:0007669"/>
    <property type="project" value="TreeGrafter"/>
</dbReference>
<evidence type="ECO:0000256" key="1">
    <source>
        <dbReference type="SAM" id="MobiDB-lite"/>
    </source>
</evidence>
<proteinExistence type="predicted"/>
<dbReference type="Pfam" id="PF13193">
    <property type="entry name" value="AMP-binding_C"/>
    <property type="match status" value="1"/>
</dbReference>
<dbReference type="Proteomes" id="UP000288351">
    <property type="component" value="Unassembled WGS sequence"/>
</dbReference>
<feature type="domain" description="AMP-binding enzyme C-terminal" evidence="3">
    <location>
        <begin position="436"/>
        <end position="513"/>
    </location>
</feature>
<dbReference type="Pfam" id="PF00501">
    <property type="entry name" value="AMP-binding"/>
    <property type="match status" value="1"/>
</dbReference>
<dbReference type="InterPro" id="IPR000873">
    <property type="entry name" value="AMP-dep_synth/lig_dom"/>
</dbReference>
<dbReference type="InterPro" id="IPR042099">
    <property type="entry name" value="ANL_N_sf"/>
</dbReference>
<dbReference type="PROSITE" id="PS00455">
    <property type="entry name" value="AMP_BINDING"/>
    <property type="match status" value="1"/>
</dbReference>
<dbReference type="GO" id="GO:0043041">
    <property type="term" value="P:amino acid activation for nonribosomal peptide biosynthetic process"/>
    <property type="evidence" value="ECO:0007669"/>
    <property type="project" value="TreeGrafter"/>
</dbReference>
<accession>A0A401QUJ2</accession>
<feature type="region of interest" description="Disordered" evidence="1">
    <location>
        <begin position="532"/>
        <end position="583"/>
    </location>
</feature>
<evidence type="ECO:0000313" key="5">
    <source>
        <dbReference type="Proteomes" id="UP000288351"/>
    </source>
</evidence>
<dbReference type="EMBL" id="BHXC01000006">
    <property type="protein sequence ID" value="GCB89057.1"/>
    <property type="molecule type" value="Genomic_DNA"/>
</dbReference>
<dbReference type="RefSeq" id="WP_016574717.1">
    <property type="nucleotide sequence ID" value="NZ_BHXC01000006.1"/>
</dbReference>
<protein>
    <submittedName>
        <fullName evidence="4">Putative non-ribosomal peptide synthetase PstA</fullName>
    </submittedName>
</protein>
<dbReference type="CDD" id="cd05930">
    <property type="entry name" value="A_NRPS"/>
    <property type="match status" value="1"/>
</dbReference>
<comment type="caution">
    <text evidence="4">The sequence shown here is derived from an EMBL/GenBank/DDBJ whole genome shotgun (WGS) entry which is preliminary data.</text>
</comment>
<feature type="domain" description="AMP-dependent synthetase/ligase" evidence="2">
    <location>
        <begin position="31"/>
        <end position="377"/>
    </location>
</feature>
<dbReference type="PANTHER" id="PTHR45527:SF1">
    <property type="entry name" value="FATTY ACID SYNTHASE"/>
    <property type="match status" value="1"/>
</dbReference>
<dbReference type="Gene3D" id="3.40.50.12780">
    <property type="entry name" value="N-terminal domain of ligase-like"/>
    <property type="match status" value="1"/>
</dbReference>
<organism evidence="4 5">
    <name type="scientific">Streptomyces noursei</name>
    <name type="common">Streptomyces albulus</name>
    <dbReference type="NCBI Taxonomy" id="1971"/>
    <lineage>
        <taxon>Bacteria</taxon>
        <taxon>Bacillati</taxon>
        <taxon>Actinomycetota</taxon>
        <taxon>Actinomycetes</taxon>
        <taxon>Kitasatosporales</taxon>
        <taxon>Streptomycetaceae</taxon>
        <taxon>Streptomyces</taxon>
    </lineage>
</organism>
<evidence type="ECO:0000259" key="3">
    <source>
        <dbReference type="Pfam" id="PF13193"/>
    </source>
</evidence>
<reference evidence="4 5" key="1">
    <citation type="journal article" date="2019" name="Microbiol. Resour. Announc.">
        <title>Draft Genome Sequence of the Most Traditional epsilon-Poly-l-Lysine Producer, Streptomyces albulus NBRC14147.</title>
        <authorList>
            <person name="Yamanaka K."/>
            <person name="Hamano Y."/>
        </authorList>
    </citation>
    <scope>NUCLEOTIDE SEQUENCE [LARGE SCALE GENOMIC DNA]</scope>
    <source>
        <strain evidence="4 5">NBRC 14147</strain>
    </source>
</reference>
<dbReference type="GO" id="GO:0005829">
    <property type="term" value="C:cytosol"/>
    <property type="evidence" value="ECO:0007669"/>
    <property type="project" value="TreeGrafter"/>
</dbReference>
<dbReference type="AlphaFoldDB" id="A0A401QUJ2"/>
<dbReference type="PANTHER" id="PTHR45527">
    <property type="entry name" value="NONRIBOSOMAL PEPTIDE SYNTHETASE"/>
    <property type="match status" value="1"/>
</dbReference>
<dbReference type="SUPFAM" id="SSF56801">
    <property type="entry name" value="Acetyl-CoA synthetase-like"/>
    <property type="match status" value="1"/>
</dbReference>
<dbReference type="InterPro" id="IPR020845">
    <property type="entry name" value="AMP-binding_CS"/>
</dbReference>
<gene>
    <name evidence="4" type="ORF">SALB_01730</name>
</gene>